<evidence type="ECO:0000313" key="8">
    <source>
        <dbReference type="EMBL" id="RBI84305.1"/>
    </source>
</evidence>
<sequence length="116" mass="13158">MRYIRYAILAIIAVVLVSVALANRGFVTLTLLPEALETLFGWNVSIGMPLFLVMLGGVAIGLFIGFVWEWIREHKHRAEMARKAEEVKRLHRELRRAKVKSEEADEVLALVDKKAS</sequence>
<dbReference type="RefSeq" id="WP_113289861.1">
    <property type="nucleotide sequence ID" value="NZ_QNTQ01000011.1"/>
</dbReference>
<dbReference type="AlphaFoldDB" id="A0A365U8H3"/>
<evidence type="ECO:0000256" key="3">
    <source>
        <dbReference type="ARBA" id="ARBA00022989"/>
    </source>
</evidence>
<comment type="caution">
    <text evidence="8">The sequence shown here is derived from an EMBL/GenBank/DDBJ whole genome shotgun (WGS) entry which is preliminary data.</text>
</comment>
<dbReference type="OrthoDB" id="7689797at2"/>
<reference evidence="8 9" key="1">
    <citation type="submission" date="2018-07" db="EMBL/GenBank/DDBJ databases">
        <title>Rhodosalinus sp. strain E84T genomic sequence and assembly.</title>
        <authorList>
            <person name="Liu Z.-W."/>
            <person name="Lu D.-C."/>
        </authorList>
    </citation>
    <scope>NUCLEOTIDE SEQUENCE [LARGE SCALE GENOMIC DNA]</scope>
    <source>
        <strain evidence="8 9">E84</strain>
    </source>
</reference>
<dbReference type="Proteomes" id="UP000253370">
    <property type="component" value="Unassembled WGS sequence"/>
</dbReference>
<feature type="coiled-coil region" evidence="5">
    <location>
        <begin position="77"/>
        <end position="107"/>
    </location>
</feature>
<organism evidence="8 9">
    <name type="scientific">Rhodosalinus halophilus</name>
    <dbReference type="NCBI Taxonomy" id="2259333"/>
    <lineage>
        <taxon>Bacteria</taxon>
        <taxon>Pseudomonadati</taxon>
        <taxon>Pseudomonadota</taxon>
        <taxon>Alphaproteobacteria</taxon>
        <taxon>Rhodobacterales</taxon>
        <taxon>Paracoccaceae</taxon>
        <taxon>Rhodosalinus</taxon>
    </lineage>
</organism>
<evidence type="ECO:0000259" key="7">
    <source>
        <dbReference type="Pfam" id="PF06305"/>
    </source>
</evidence>
<feature type="transmembrane region" description="Helical" evidence="6">
    <location>
        <begin position="46"/>
        <end position="71"/>
    </location>
</feature>
<evidence type="ECO:0000256" key="6">
    <source>
        <dbReference type="SAM" id="Phobius"/>
    </source>
</evidence>
<keyword evidence="3 6" id="KW-1133">Transmembrane helix</keyword>
<dbReference type="GO" id="GO:0005886">
    <property type="term" value="C:plasma membrane"/>
    <property type="evidence" value="ECO:0007669"/>
    <property type="project" value="InterPro"/>
</dbReference>
<feature type="domain" description="Lipopolysaccharide assembly protein A" evidence="7">
    <location>
        <begin position="47"/>
        <end position="94"/>
    </location>
</feature>
<evidence type="ECO:0000256" key="2">
    <source>
        <dbReference type="ARBA" id="ARBA00022692"/>
    </source>
</evidence>
<evidence type="ECO:0000256" key="1">
    <source>
        <dbReference type="ARBA" id="ARBA00022475"/>
    </source>
</evidence>
<keyword evidence="2 6" id="KW-0812">Transmembrane</keyword>
<evidence type="ECO:0000313" key="9">
    <source>
        <dbReference type="Proteomes" id="UP000253370"/>
    </source>
</evidence>
<protein>
    <submittedName>
        <fullName evidence="8">DUF1049 domain-containing protein</fullName>
    </submittedName>
</protein>
<accession>A0A365U8H3</accession>
<dbReference type="InterPro" id="IPR010445">
    <property type="entry name" value="LapA_dom"/>
</dbReference>
<keyword evidence="1" id="KW-1003">Cell membrane</keyword>
<keyword evidence="9" id="KW-1185">Reference proteome</keyword>
<keyword evidence="5" id="KW-0175">Coiled coil</keyword>
<keyword evidence="4 6" id="KW-0472">Membrane</keyword>
<gene>
    <name evidence="8" type="ORF">DRV85_12750</name>
</gene>
<dbReference type="EMBL" id="QNTQ01000011">
    <property type="protein sequence ID" value="RBI84305.1"/>
    <property type="molecule type" value="Genomic_DNA"/>
</dbReference>
<dbReference type="Pfam" id="PF06305">
    <property type="entry name" value="LapA_dom"/>
    <property type="match status" value="1"/>
</dbReference>
<evidence type="ECO:0000256" key="5">
    <source>
        <dbReference type="SAM" id="Coils"/>
    </source>
</evidence>
<name>A0A365U8H3_9RHOB</name>
<evidence type="ECO:0000256" key="4">
    <source>
        <dbReference type="ARBA" id="ARBA00023136"/>
    </source>
</evidence>
<proteinExistence type="predicted"/>